<sequence length="246" mass="27855">MRLSLTLLKSPLKTRLQKKQKQKQHHSNRSNSNNPPEVKLLKSTVCKNMEKLNKWSASHVPPPPPPPPVNRSLLPNKYSSPELNQNIHQWLQEDRVRAGLVFNRRGVLLQQSVKAFNRGDKYLAAELAGEAKALRTQAARLDEKAAQRIFSYYNPSLETGVVDLHGLRTDEALYYLGAHIQRCIGRDEMMLTCIVGRGNNSSMNGPRLLPAVLNFCRQLDLPCEFERESEGKNGEFSGVVHIRLVK</sequence>
<evidence type="ECO:0000259" key="2">
    <source>
        <dbReference type="PROSITE" id="PS50828"/>
    </source>
</evidence>
<dbReference type="InterPro" id="IPR013899">
    <property type="entry name" value="DUF1771"/>
</dbReference>
<dbReference type="SMART" id="SM00463">
    <property type="entry name" value="SMR"/>
    <property type="match status" value="1"/>
</dbReference>
<dbReference type="PANTHER" id="PTHR47417:SF1">
    <property type="entry name" value="SMR DOMAIN-CONTAINING PROTEIN YPL199C"/>
    <property type="match status" value="1"/>
</dbReference>
<name>A0A9P6WPN5_9ASCO</name>
<organism evidence="3 4">
    <name type="scientific">Pichia californica</name>
    <dbReference type="NCBI Taxonomy" id="460514"/>
    <lineage>
        <taxon>Eukaryota</taxon>
        <taxon>Fungi</taxon>
        <taxon>Dikarya</taxon>
        <taxon>Ascomycota</taxon>
        <taxon>Saccharomycotina</taxon>
        <taxon>Pichiomycetes</taxon>
        <taxon>Pichiales</taxon>
        <taxon>Pichiaceae</taxon>
        <taxon>Pichia</taxon>
    </lineage>
</organism>
<feature type="compositionally biased region" description="Basic residues" evidence="1">
    <location>
        <begin position="15"/>
        <end position="28"/>
    </location>
</feature>
<feature type="domain" description="Smr" evidence="2">
    <location>
        <begin position="162"/>
        <end position="245"/>
    </location>
</feature>
<dbReference type="Pfam" id="PF08590">
    <property type="entry name" value="DUF1771"/>
    <property type="match status" value="1"/>
</dbReference>
<feature type="compositionally biased region" description="Pro residues" evidence="1">
    <location>
        <begin position="60"/>
        <end position="69"/>
    </location>
</feature>
<keyword evidence="4" id="KW-1185">Reference proteome</keyword>
<dbReference type="InterPro" id="IPR053020">
    <property type="entry name" value="Smr_domain_protein"/>
</dbReference>
<feature type="compositionally biased region" description="Low complexity" evidence="1">
    <location>
        <begin position="1"/>
        <end position="14"/>
    </location>
</feature>
<evidence type="ECO:0000313" key="3">
    <source>
        <dbReference type="EMBL" id="KAG0690899.1"/>
    </source>
</evidence>
<dbReference type="SMART" id="SM01162">
    <property type="entry name" value="DUF1771"/>
    <property type="match status" value="1"/>
</dbReference>
<dbReference type="Proteomes" id="UP000697127">
    <property type="component" value="Unassembled WGS sequence"/>
</dbReference>
<gene>
    <name evidence="3" type="ORF">C6P40_000796</name>
</gene>
<dbReference type="InterPro" id="IPR036063">
    <property type="entry name" value="Smr_dom_sf"/>
</dbReference>
<protein>
    <recommendedName>
        <fullName evidence="2">Smr domain-containing protein</fullName>
    </recommendedName>
</protein>
<dbReference type="OrthoDB" id="3231855at2759"/>
<dbReference type="Gene3D" id="3.30.1370.110">
    <property type="match status" value="1"/>
</dbReference>
<reference evidence="3" key="1">
    <citation type="submission" date="2020-11" db="EMBL/GenBank/DDBJ databases">
        <title>Kefir isolates.</title>
        <authorList>
            <person name="Marcisauskas S."/>
            <person name="Kim Y."/>
            <person name="Blasche S."/>
        </authorList>
    </citation>
    <scope>NUCLEOTIDE SEQUENCE</scope>
    <source>
        <strain evidence="3">Olga-1</strain>
    </source>
</reference>
<dbReference type="EMBL" id="PUHW01000014">
    <property type="protein sequence ID" value="KAG0690899.1"/>
    <property type="molecule type" value="Genomic_DNA"/>
</dbReference>
<evidence type="ECO:0000313" key="4">
    <source>
        <dbReference type="Proteomes" id="UP000697127"/>
    </source>
</evidence>
<accession>A0A9P6WPN5</accession>
<dbReference type="Pfam" id="PF01713">
    <property type="entry name" value="Smr"/>
    <property type="match status" value="1"/>
</dbReference>
<comment type="caution">
    <text evidence="3">The sequence shown here is derived from an EMBL/GenBank/DDBJ whole genome shotgun (WGS) entry which is preliminary data.</text>
</comment>
<dbReference type="SUPFAM" id="SSF160443">
    <property type="entry name" value="SMR domain-like"/>
    <property type="match status" value="1"/>
</dbReference>
<feature type="region of interest" description="Disordered" evidence="1">
    <location>
        <begin position="55"/>
        <end position="77"/>
    </location>
</feature>
<dbReference type="AlphaFoldDB" id="A0A9P6WPN5"/>
<evidence type="ECO:0000256" key="1">
    <source>
        <dbReference type="SAM" id="MobiDB-lite"/>
    </source>
</evidence>
<dbReference type="PANTHER" id="PTHR47417">
    <property type="entry name" value="SMR DOMAIN-CONTAINING PROTEIN YPL199C"/>
    <property type="match status" value="1"/>
</dbReference>
<dbReference type="PROSITE" id="PS50828">
    <property type="entry name" value="SMR"/>
    <property type="match status" value="1"/>
</dbReference>
<dbReference type="InterPro" id="IPR002625">
    <property type="entry name" value="Smr_dom"/>
</dbReference>
<proteinExistence type="predicted"/>
<feature type="region of interest" description="Disordered" evidence="1">
    <location>
        <begin position="1"/>
        <end position="38"/>
    </location>
</feature>